<dbReference type="InterPro" id="IPR007278">
    <property type="entry name" value="DUF397"/>
</dbReference>
<proteinExistence type="predicted"/>
<protein>
    <submittedName>
        <fullName evidence="2">DUF397 domain-containing protein</fullName>
    </submittedName>
</protein>
<evidence type="ECO:0000259" key="1">
    <source>
        <dbReference type="Pfam" id="PF04149"/>
    </source>
</evidence>
<feature type="domain" description="DUF397" evidence="1">
    <location>
        <begin position="4"/>
        <end position="56"/>
    </location>
</feature>
<name>A0A370BES7_9ACTN</name>
<sequence length="64" mass="7058">MEIQWRKSSKSSNAEGSDCLELAEQGGEILMRESDNPDVVIRTTRAKLRAFLGGAKEGEFDDLA</sequence>
<dbReference type="RefSeq" id="WP_114623501.1">
    <property type="nucleotide sequence ID" value="NZ_QQNA01000066.1"/>
</dbReference>
<dbReference type="Proteomes" id="UP000253741">
    <property type="component" value="Unassembled WGS sequence"/>
</dbReference>
<dbReference type="AlphaFoldDB" id="A0A370BES7"/>
<accession>A0A370BES7</accession>
<evidence type="ECO:0000313" key="2">
    <source>
        <dbReference type="EMBL" id="RDG38216.1"/>
    </source>
</evidence>
<dbReference type="OrthoDB" id="3402668at2"/>
<reference evidence="2 3" key="1">
    <citation type="submission" date="2018-07" db="EMBL/GenBank/DDBJ databases">
        <title>Streptomyces species from bats.</title>
        <authorList>
            <person name="Dunlap C."/>
        </authorList>
    </citation>
    <scope>NUCLEOTIDE SEQUENCE [LARGE SCALE GENOMIC DNA]</scope>
    <source>
        <strain evidence="2 3">AC230</strain>
    </source>
</reference>
<dbReference type="EMBL" id="QQNA01000066">
    <property type="protein sequence ID" value="RDG38216.1"/>
    <property type="molecule type" value="Genomic_DNA"/>
</dbReference>
<evidence type="ECO:0000313" key="3">
    <source>
        <dbReference type="Proteomes" id="UP000253741"/>
    </source>
</evidence>
<organism evidence="2 3">
    <name type="scientific">Streptomyces corynorhini</name>
    <dbReference type="NCBI Taxonomy" id="2282652"/>
    <lineage>
        <taxon>Bacteria</taxon>
        <taxon>Bacillati</taxon>
        <taxon>Actinomycetota</taxon>
        <taxon>Actinomycetes</taxon>
        <taxon>Kitasatosporales</taxon>
        <taxon>Streptomycetaceae</taxon>
        <taxon>Streptomyces</taxon>
    </lineage>
</organism>
<dbReference type="Pfam" id="PF04149">
    <property type="entry name" value="DUF397"/>
    <property type="match status" value="1"/>
</dbReference>
<comment type="caution">
    <text evidence="2">The sequence shown here is derived from an EMBL/GenBank/DDBJ whole genome shotgun (WGS) entry which is preliminary data.</text>
</comment>
<keyword evidence="3" id="KW-1185">Reference proteome</keyword>
<gene>
    <name evidence="2" type="ORF">DVH02_10400</name>
</gene>